<protein>
    <submittedName>
        <fullName evidence="2">Uncharacterized protein</fullName>
    </submittedName>
</protein>
<proteinExistence type="predicted"/>
<gene>
    <name evidence="1" type="ORF">AVEN_195430_1</name>
    <name evidence="2" type="ORF">AVEN_77872_1</name>
</gene>
<dbReference type="AlphaFoldDB" id="A0A4Y2PLS7"/>
<keyword evidence="3" id="KW-1185">Reference proteome</keyword>
<name>A0A4Y2PLS7_ARAVE</name>
<sequence length="90" mass="10560">MWLQEEAPVHFCLDVQKPLYSAYRGRWTWHGGPIRRPPTSDISYFDLFFSVAIEESRIRDTRVVVREVCGWSVRPKCSTHPTFQTKCVNS</sequence>
<evidence type="ECO:0000313" key="2">
    <source>
        <dbReference type="EMBL" id="GBN51470.1"/>
    </source>
</evidence>
<reference evidence="2 3" key="1">
    <citation type="journal article" date="2019" name="Sci. Rep.">
        <title>Orb-weaving spider Araneus ventricosus genome elucidates the spidroin gene catalogue.</title>
        <authorList>
            <person name="Kono N."/>
            <person name="Nakamura H."/>
            <person name="Ohtoshi R."/>
            <person name="Moran D.A.P."/>
            <person name="Shinohara A."/>
            <person name="Yoshida Y."/>
            <person name="Fujiwara M."/>
            <person name="Mori M."/>
            <person name="Tomita M."/>
            <person name="Arakawa K."/>
        </authorList>
    </citation>
    <scope>NUCLEOTIDE SEQUENCE [LARGE SCALE GENOMIC DNA]</scope>
</reference>
<evidence type="ECO:0000313" key="3">
    <source>
        <dbReference type="Proteomes" id="UP000499080"/>
    </source>
</evidence>
<organism evidence="2 3">
    <name type="scientific">Araneus ventricosus</name>
    <name type="common">Orbweaver spider</name>
    <name type="synonym">Epeira ventricosa</name>
    <dbReference type="NCBI Taxonomy" id="182803"/>
    <lineage>
        <taxon>Eukaryota</taxon>
        <taxon>Metazoa</taxon>
        <taxon>Ecdysozoa</taxon>
        <taxon>Arthropoda</taxon>
        <taxon>Chelicerata</taxon>
        <taxon>Arachnida</taxon>
        <taxon>Araneae</taxon>
        <taxon>Araneomorphae</taxon>
        <taxon>Entelegynae</taxon>
        <taxon>Araneoidea</taxon>
        <taxon>Araneidae</taxon>
        <taxon>Araneus</taxon>
    </lineage>
</organism>
<dbReference type="Proteomes" id="UP000499080">
    <property type="component" value="Unassembled WGS sequence"/>
</dbReference>
<comment type="caution">
    <text evidence="2">The sequence shown here is derived from an EMBL/GenBank/DDBJ whole genome shotgun (WGS) entry which is preliminary data.</text>
</comment>
<accession>A0A4Y2PLS7</accession>
<evidence type="ECO:0000313" key="1">
    <source>
        <dbReference type="EMBL" id="GBN51442.1"/>
    </source>
</evidence>
<dbReference type="EMBL" id="BGPR01133493">
    <property type="protein sequence ID" value="GBN51442.1"/>
    <property type="molecule type" value="Genomic_DNA"/>
</dbReference>
<dbReference type="EMBL" id="BGPR01133504">
    <property type="protein sequence ID" value="GBN51470.1"/>
    <property type="molecule type" value="Genomic_DNA"/>
</dbReference>